<keyword evidence="4" id="KW-1185">Reference proteome</keyword>
<dbReference type="Pfam" id="PF05170">
    <property type="entry name" value="AsmA"/>
    <property type="match status" value="2"/>
</dbReference>
<name>A0A2S5TGJ7_9GAMM</name>
<evidence type="ECO:0000313" key="3">
    <source>
        <dbReference type="EMBL" id="PPE74106.1"/>
    </source>
</evidence>
<accession>A0A2S5TGJ7</accession>
<reference evidence="3 4" key="1">
    <citation type="submission" date="2018-02" db="EMBL/GenBank/DDBJ databases">
        <title>Genome sequencing of Solimonas sp. HR-BB.</title>
        <authorList>
            <person name="Lee Y."/>
            <person name="Jeon C.O."/>
        </authorList>
    </citation>
    <scope>NUCLEOTIDE SEQUENCE [LARGE SCALE GENOMIC DNA]</scope>
    <source>
        <strain evidence="3 4">HR-BB</strain>
    </source>
</reference>
<dbReference type="EMBL" id="PSNW01000004">
    <property type="protein sequence ID" value="PPE74106.1"/>
    <property type="molecule type" value="Genomic_DNA"/>
</dbReference>
<proteinExistence type="predicted"/>
<sequence>MTQKRPRIRWTLYVALLLLATLLLLGDWNWFRPLLERRASVALGRPVTVQNIDVDLGRHPRVVLDGIAVSNPEGFPADSRMAKVERLAIRINPWALWRRQIHLMDIQLDKPDADLRPGPDGKPNWQLPRRESGGGSPWVLEIDRLEIRGGHVLVKEPRLHADFEILVGTEAAADGEPRLHAEARGTYDAAPITAHFVGGSLLGLRQPQRPYPLSLSVVNGATRILLKGTLLQPLQFGGAQLDLQLNGDSLADLYSLTGVPLPPTAPYQLRGRLDYQQGRIRFHEFNGSVGQSDLSGELAVNLGGKRRLVTADLRSNQVVLADLGGLVGATPGKAGAEGESDAQREQRAQAQARERVLPDQPINLPKLRAADLDIRYRAGRIESALPLDRLEAHLTAKQGVLALKPLRFTVGEGQIAGNIELDGASEVMHAVADVDFRRIDLKRLVRGNPALDGAGLIGGRARIDSYGNSTAQILGSGDGELKLYMNRGRLSALLVNLAGLEFGKALLSAIGLPSETQVRCAIGDFELKEGLLGTRLLLVDTGEANILGDGSINLRDEILDYRIHTKPKRLGLASLRAPINIGGSFKDPSVRPDWERLAARGGIAAALGLLVGPLAVLLPTVELGLGEDNDCKAMIGEIKAQAANLPAETGSKPK</sequence>
<evidence type="ECO:0000256" key="1">
    <source>
        <dbReference type="SAM" id="MobiDB-lite"/>
    </source>
</evidence>
<dbReference type="GO" id="GO:0090313">
    <property type="term" value="P:regulation of protein targeting to membrane"/>
    <property type="evidence" value="ECO:0007669"/>
    <property type="project" value="TreeGrafter"/>
</dbReference>
<feature type="domain" description="AsmA" evidence="2">
    <location>
        <begin position="14"/>
        <end position="127"/>
    </location>
</feature>
<gene>
    <name evidence="3" type="ORF">C3942_08685</name>
</gene>
<feature type="compositionally biased region" description="Basic and acidic residues" evidence="1">
    <location>
        <begin position="341"/>
        <end position="353"/>
    </location>
</feature>
<dbReference type="Proteomes" id="UP000238220">
    <property type="component" value="Unassembled WGS sequence"/>
</dbReference>
<dbReference type="RefSeq" id="WP_104229994.1">
    <property type="nucleotide sequence ID" value="NZ_PSNW01000004.1"/>
</dbReference>
<feature type="region of interest" description="Disordered" evidence="1">
    <location>
        <begin position="331"/>
        <end position="353"/>
    </location>
</feature>
<protein>
    <submittedName>
        <fullName evidence="3">AsmA family protein</fullName>
    </submittedName>
</protein>
<organism evidence="3 4">
    <name type="scientific">Solimonas fluminis</name>
    <dbReference type="NCBI Taxonomy" id="2086571"/>
    <lineage>
        <taxon>Bacteria</taxon>
        <taxon>Pseudomonadati</taxon>
        <taxon>Pseudomonadota</taxon>
        <taxon>Gammaproteobacteria</taxon>
        <taxon>Nevskiales</taxon>
        <taxon>Nevskiaceae</taxon>
        <taxon>Solimonas</taxon>
    </lineage>
</organism>
<dbReference type="OrthoDB" id="5749006at2"/>
<comment type="caution">
    <text evidence="3">The sequence shown here is derived from an EMBL/GenBank/DDBJ whole genome shotgun (WGS) entry which is preliminary data.</text>
</comment>
<dbReference type="PANTHER" id="PTHR30441">
    <property type="entry name" value="DUF748 DOMAIN-CONTAINING PROTEIN"/>
    <property type="match status" value="1"/>
</dbReference>
<dbReference type="InterPro" id="IPR007844">
    <property type="entry name" value="AsmA"/>
</dbReference>
<feature type="domain" description="AsmA" evidence="2">
    <location>
        <begin position="206"/>
        <end position="534"/>
    </location>
</feature>
<evidence type="ECO:0000313" key="4">
    <source>
        <dbReference type="Proteomes" id="UP000238220"/>
    </source>
</evidence>
<dbReference type="GO" id="GO:0005886">
    <property type="term" value="C:plasma membrane"/>
    <property type="evidence" value="ECO:0007669"/>
    <property type="project" value="TreeGrafter"/>
</dbReference>
<dbReference type="InterPro" id="IPR052894">
    <property type="entry name" value="AsmA-related"/>
</dbReference>
<feature type="region of interest" description="Disordered" evidence="1">
    <location>
        <begin position="112"/>
        <end position="133"/>
    </location>
</feature>
<dbReference type="PANTHER" id="PTHR30441:SF9">
    <property type="entry name" value="ASMA FAMILY PROTEIN YHJG"/>
    <property type="match status" value="1"/>
</dbReference>
<dbReference type="AlphaFoldDB" id="A0A2S5TGJ7"/>
<evidence type="ECO:0000259" key="2">
    <source>
        <dbReference type="Pfam" id="PF05170"/>
    </source>
</evidence>